<dbReference type="GO" id="GO:0006366">
    <property type="term" value="P:transcription by RNA polymerase II"/>
    <property type="evidence" value="ECO:0007669"/>
    <property type="project" value="TreeGrafter"/>
</dbReference>
<protein>
    <recommendedName>
        <fullName evidence="4">Coiled-coil domain-containing protein</fullName>
    </recommendedName>
</protein>
<gene>
    <name evidence="5" type="ORF">BSTOLATCC_MIC6459</name>
</gene>
<keyword evidence="2" id="KW-0175">Coiled coil</keyword>
<feature type="domain" description="Coiled-coil" evidence="4">
    <location>
        <begin position="131"/>
        <end position="220"/>
    </location>
</feature>
<dbReference type="Proteomes" id="UP001162131">
    <property type="component" value="Unassembled WGS sequence"/>
</dbReference>
<comment type="similarity">
    <text evidence="1">Belongs to the CCDC124 family.</text>
</comment>
<evidence type="ECO:0000256" key="1">
    <source>
        <dbReference type="ARBA" id="ARBA00008296"/>
    </source>
</evidence>
<dbReference type="EMBL" id="CAJZBQ010000006">
    <property type="protein sequence ID" value="CAG9312352.1"/>
    <property type="molecule type" value="Genomic_DNA"/>
</dbReference>
<feature type="region of interest" description="Disordered" evidence="3">
    <location>
        <begin position="1"/>
        <end position="100"/>
    </location>
</feature>
<dbReference type="PANTHER" id="PTHR21680:SF0">
    <property type="entry name" value="COILED-COIL DOMAIN-CONTAINING PROTEIN 124"/>
    <property type="match status" value="1"/>
</dbReference>
<dbReference type="GO" id="GO:0005634">
    <property type="term" value="C:nucleus"/>
    <property type="evidence" value="ECO:0007669"/>
    <property type="project" value="TreeGrafter"/>
</dbReference>
<evidence type="ECO:0000259" key="4">
    <source>
        <dbReference type="Pfam" id="PF06244"/>
    </source>
</evidence>
<name>A0AAU9IGG7_9CILI</name>
<dbReference type="GO" id="GO:0003713">
    <property type="term" value="F:transcription coactivator activity"/>
    <property type="evidence" value="ECO:0007669"/>
    <property type="project" value="TreeGrafter"/>
</dbReference>
<accession>A0AAU9IGG7</accession>
<sequence length="232" mass="27641">MPKKFGINTKSEEAREKKKQAKTEKRLAEEERKESIKWADDDASRKAKEERKREKEEKKQKELERKQENRKLADEELETLEAAKRKKEPPKKMTQAQIAEMQRQSLLASLRSQVTEEQKAIEEQKFEEDINPNHIRREEIEKLAERGVDSLDIRELDDALNALDDKVMKHPEKKAKKAWDDYVEARLPDMKKEYPTLKRSQLLNILHKEWEKAPENPFNQRHVDYNVKISQT</sequence>
<dbReference type="InterPro" id="IPR054414">
    <property type="entry name" value="Ccdc124/Oxs1_C"/>
</dbReference>
<evidence type="ECO:0000256" key="2">
    <source>
        <dbReference type="ARBA" id="ARBA00023054"/>
    </source>
</evidence>
<comment type="caution">
    <text evidence="5">The sequence shown here is derived from an EMBL/GenBank/DDBJ whole genome shotgun (WGS) entry which is preliminary data.</text>
</comment>
<evidence type="ECO:0000313" key="6">
    <source>
        <dbReference type="Proteomes" id="UP001162131"/>
    </source>
</evidence>
<feature type="compositionally biased region" description="Basic and acidic residues" evidence="3">
    <location>
        <begin position="10"/>
        <end position="74"/>
    </location>
</feature>
<evidence type="ECO:0000313" key="5">
    <source>
        <dbReference type="EMBL" id="CAG9312352.1"/>
    </source>
</evidence>
<keyword evidence="6" id="KW-1185">Reference proteome</keyword>
<reference evidence="5" key="1">
    <citation type="submission" date="2021-09" db="EMBL/GenBank/DDBJ databases">
        <authorList>
            <consortium name="AG Swart"/>
            <person name="Singh M."/>
            <person name="Singh A."/>
            <person name="Seah K."/>
            <person name="Emmerich C."/>
        </authorList>
    </citation>
    <scope>NUCLEOTIDE SEQUENCE</scope>
    <source>
        <strain evidence="5">ATCC30299</strain>
    </source>
</reference>
<dbReference type="InterPro" id="IPR010422">
    <property type="entry name" value="Ccdc124/Oxs1"/>
</dbReference>
<dbReference type="AlphaFoldDB" id="A0AAU9IGG7"/>
<evidence type="ECO:0000256" key="3">
    <source>
        <dbReference type="SAM" id="MobiDB-lite"/>
    </source>
</evidence>
<dbReference type="PANTHER" id="PTHR21680">
    <property type="entry name" value="COILED-COIL DOMAIN-CONTAINING PROTEIN 124"/>
    <property type="match status" value="1"/>
</dbReference>
<proteinExistence type="inferred from homology"/>
<organism evidence="5 6">
    <name type="scientific">Blepharisma stoltei</name>
    <dbReference type="NCBI Taxonomy" id="1481888"/>
    <lineage>
        <taxon>Eukaryota</taxon>
        <taxon>Sar</taxon>
        <taxon>Alveolata</taxon>
        <taxon>Ciliophora</taxon>
        <taxon>Postciliodesmatophora</taxon>
        <taxon>Heterotrichea</taxon>
        <taxon>Heterotrichida</taxon>
        <taxon>Blepharismidae</taxon>
        <taxon>Blepharisma</taxon>
    </lineage>
</organism>
<dbReference type="Pfam" id="PF06244">
    <property type="entry name" value="Ccdc124"/>
    <property type="match status" value="1"/>
</dbReference>